<dbReference type="InterPro" id="IPR037883">
    <property type="entry name" value="Knr4/Smi1-like_sf"/>
</dbReference>
<reference evidence="2 3" key="1">
    <citation type="submission" date="2019-08" db="EMBL/GenBank/DDBJ databases">
        <title>Hyperibacter terrae gen. nov., sp. nov. and Hyperibacter viscosus sp. nov., two new members in the family Rhodospirillaceae isolated from the rhizosphere of Hypericum perforatum.</title>
        <authorList>
            <person name="Noviana Z."/>
        </authorList>
    </citation>
    <scope>NUCLEOTIDE SEQUENCE [LARGE SCALE GENOMIC DNA]</scope>
    <source>
        <strain evidence="2 3">R5913</strain>
    </source>
</reference>
<gene>
    <name evidence="2" type="ORF">FRZ44_09440</name>
</gene>
<dbReference type="RefSeq" id="WP_151176089.1">
    <property type="nucleotide sequence ID" value="NZ_CP042906.1"/>
</dbReference>
<dbReference type="Pfam" id="PF14567">
    <property type="entry name" value="SUKH_5"/>
    <property type="match status" value="1"/>
</dbReference>
<dbReference type="EMBL" id="CP042906">
    <property type="protein sequence ID" value="QEX15657.1"/>
    <property type="molecule type" value="Genomic_DNA"/>
</dbReference>
<feature type="domain" description="Knr4/Smi1-like" evidence="1">
    <location>
        <begin position="25"/>
        <end position="147"/>
    </location>
</feature>
<dbReference type="InterPro" id="IPR018958">
    <property type="entry name" value="Knr4/Smi1-like_dom"/>
</dbReference>
<organism evidence="2 3">
    <name type="scientific">Hypericibacter terrae</name>
    <dbReference type="NCBI Taxonomy" id="2602015"/>
    <lineage>
        <taxon>Bacteria</taxon>
        <taxon>Pseudomonadati</taxon>
        <taxon>Pseudomonadota</taxon>
        <taxon>Alphaproteobacteria</taxon>
        <taxon>Rhodospirillales</taxon>
        <taxon>Dongiaceae</taxon>
        <taxon>Hypericibacter</taxon>
    </lineage>
</organism>
<dbReference type="OrthoDB" id="7375812at2"/>
<dbReference type="Proteomes" id="UP000326202">
    <property type="component" value="Chromosome"/>
</dbReference>
<evidence type="ECO:0000259" key="1">
    <source>
        <dbReference type="SMART" id="SM00860"/>
    </source>
</evidence>
<evidence type="ECO:0000313" key="2">
    <source>
        <dbReference type="EMBL" id="QEX15657.1"/>
    </source>
</evidence>
<dbReference type="SUPFAM" id="SSF160631">
    <property type="entry name" value="SMI1/KNR4-like"/>
    <property type="match status" value="1"/>
</dbReference>
<dbReference type="Gene3D" id="3.40.1580.10">
    <property type="entry name" value="SMI1/KNR4-like"/>
    <property type="match status" value="1"/>
</dbReference>
<dbReference type="KEGG" id="htq:FRZ44_09440"/>
<dbReference type="SMART" id="SM00860">
    <property type="entry name" value="SMI1_KNR4"/>
    <property type="match status" value="1"/>
</dbReference>
<name>A0A5J6MF46_9PROT</name>
<keyword evidence="3" id="KW-1185">Reference proteome</keyword>
<accession>A0A5J6MF46</accession>
<protein>
    <recommendedName>
        <fullName evidence="1">Knr4/Smi1-like domain-containing protein</fullName>
    </recommendedName>
</protein>
<dbReference type="AlphaFoldDB" id="A0A5J6MF46"/>
<proteinExistence type="predicted"/>
<sequence length="155" mass="17148">MSLKDFETAMRLIEENEDQADFVGPRDAALVDKAEKALGIKFPPSYRQFLLRLGAGSFGALEIYGVIDDEWEGSSVPDAVWYTLSERDEYDLPKHLLVIAAAGDGPLYCLKLGQEKEPPVIFYSPGLEEEEQDSEIAAADFGAFLLEGVRDELDA</sequence>
<evidence type="ECO:0000313" key="3">
    <source>
        <dbReference type="Proteomes" id="UP000326202"/>
    </source>
</evidence>